<evidence type="ECO:0000259" key="2">
    <source>
        <dbReference type="PROSITE" id="PS51502"/>
    </source>
</evidence>
<dbReference type="InterPro" id="IPR011008">
    <property type="entry name" value="Dimeric_a/b-barrel"/>
</dbReference>
<dbReference type="SMR" id="A0A176W9E3"/>
<feature type="domain" description="Stress-response A/B barrel" evidence="2">
    <location>
        <begin position="11"/>
        <end position="105"/>
    </location>
</feature>
<dbReference type="InterPro" id="IPR044662">
    <property type="entry name" value="HS1/DABB1-like"/>
</dbReference>
<dbReference type="SUPFAM" id="SSF54909">
    <property type="entry name" value="Dimeric alpha+beta barrel"/>
    <property type="match status" value="1"/>
</dbReference>
<dbReference type="Pfam" id="PF07876">
    <property type="entry name" value="Dabb"/>
    <property type="match status" value="1"/>
</dbReference>
<comment type="caution">
    <text evidence="3">The sequence shown here is derived from an EMBL/GenBank/DDBJ whole genome shotgun (WGS) entry which is preliminary data.</text>
</comment>
<dbReference type="PROSITE" id="PS51502">
    <property type="entry name" value="S_R_A_B_BARREL"/>
    <property type="match status" value="1"/>
</dbReference>
<evidence type="ECO:0000313" key="3">
    <source>
        <dbReference type="EMBL" id="OAE29649.1"/>
    </source>
</evidence>
<dbReference type="PANTHER" id="PTHR33178:SF10">
    <property type="entry name" value="STRESS-RESPONSE A_B BARREL DOMAIN-CONTAINING PROTEIN"/>
    <property type="match status" value="1"/>
</dbReference>
<protein>
    <recommendedName>
        <fullName evidence="2">Stress-response A/B barrel domain-containing protein</fullName>
    </recommendedName>
</protein>
<proteinExistence type="predicted"/>
<keyword evidence="4" id="KW-1185">Reference proteome</keyword>
<dbReference type="Proteomes" id="UP000077202">
    <property type="component" value="Unassembled WGS sequence"/>
</dbReference>
<sequence>MLPALARPETIKHVVLLKFKDELTAEKIQQLIDDYAALPAKIDVMKGFEWGTDVSTENLHQGYTHAFISTFDSKEGRDAYVVHEVHQEYAGVLIANIEKICVFDYSPTVVPIPVKSS</sequence>
<dbReference type="AlphaFoldDB" id="A0A176W9E3"/>
<evidence type="ECO:0000313" key="4">
    <source>
        <dbReference type="Proteomes" id="UP000077202"/>
    </source>
</evidence>
<organism evidence="3 4">
    <name type="scientific">Marchantia polymorpha subsp. ruderalis</name>
    <dbReference type="NCBI Taxonomy" id="1480154"/>
    <lineage>
        <taxon>Eukaryota</taxon>
        <taxon>Viridiplantae</taxon>
        <taxon>Streptophyta</taxon>
        <taxon>Embryophyta</taxon>
        <taxon>Marchantiophyta</taxon>
        <taxon>Marchantiopsida</taxon>
        <taxon>Marchantiidae</taxon>
        <taxon>Marchantiales</taxon>
        <taxon>Marchantiaceae</taxon>
        <taxon>Marchantia</taxon>
    </lineage>
</organism>
<gene>
    <name evidence="3" type="ORF">AXG93_509s1010</name>
</gene>
<dbReference type="PANTHER" id="PTHR33178">
    <property type="match status" value="1"/>
</dbReference>
<evidence type="ECO:0000256" key="1">
    <source>
        <dbReference type="ARBA" id="ARBA00011738"/>
    </source>
</evidence>
<name>A0A176W9E3_MARPO</name>
<reference evidence="3" key="1">
    <citation type="submission" date="2016-03" db="EMBL/GenBank/DDBJ databases">
        <title>Mechanisms controlling the formation of the plant cell surface in tip-growing cells are functionally conserved among land plants.</title>
        <authorList>
            <person name="Honkanen S."/>
            <person name="Jones V.A."/>
            <person name="Morieri G."/>
            <person name="Champion C."/>
            <person name="Hetherington A.J."/>
            <person name="Kelly S."/>
            <person name="Saint-Marcoux D."/>
            <person name="Proust H."/>
            <person name="Prescott H."/>
            <person name="Dolan L."/>
        </authorList>
    </citation>
    <scope>NUCLEOTIDE SEQUENCE [LARGE SCALE GENOMIC DNA]</scope>
    <source>
        <tissue evidence="3">Whole gametophyte</tissue>
    </source>
</reference>
<comment type="subunit">
    <text evidence="1">Homodimer.</text>
</comment>
<dbReference type="EMBL" id="LVLJ01001434">
    <property type="protein sequence ID" value="OAE29649.1"/>
    <property type="molecule type" value="Genomic_DNA"/>
</dbReference>
<dbReference type="SMART" id="SM00886">
    <property type="entry name" value="Dabb"/>
    <property type="match status" value="1"/>
</dbReference>
<dbReference type="Gene3D" id="3.30.70.100">
    <property type="match status" value="1"/>
</dbReference>
<dbReference type="InterPro" id="IPR013097">
    <property type="entry name" value="Dabb"/>
</dbReference>
<accession>A0A176W9E3</accession>